<name>A0A1G9ZJ02_9BACI</name>
<organism evidence="1 2">
    <name type="scientific">Alkalicoccus daliensis</name>
    <dbReference type="NCBI Taxonomy" id="745820"/>
    <lineage>
        <taxon>Bacteria</taxon>
        <taxon>Bacillati</taxon>
        <taxon>Bacillota</taxon>
        <taxon>Bacilli</taxon>
        <taxon>Bacillales</taxon>
        <taxon>Bacillaceae</taxon>
        <taxon>Alkalicoccus</taxon>
    </lineage>
</organism>
<sequence length="98" mass="11116">MKLSLHDLPVSEQAVYTALKELPLEEKKTLWRLLQYTNKDHICLIPFPTANVAALNAKNIIVENPNYRGSGKSYYVLRNAPHLMKKLQAFAGRPNPLS</sequence>
<reference evidence="2" key="1">
    <citation type="submission" date="2016-10" db="EMBL/GenBank/DDBJ databases">
        <authorList>
            <person name="Varghese N."/>
            <person name="Submissions S."/>
        </authorList>
    </citation>
    <scope>NUCLEOTIDE SEQUENCE [LARGE SCALE GENOMIC DNA]</scope>
    <source>
        <strain evidence="2">CGMCC 1.10369</strain>
    </source>
</reference>
<evidence type="ECO:0000313" key="1">
    <source>
        <dbReference type="EMBL" id="SDN21298.1"/>
    </source>
</evidence>
<dbReference type="EMBL" id="FNIL01000001">
    <property type="protein sequence ID" value="SDN21298.1"/>
    <property type="molecule type" value="Genomic_DNA"/>
</dbReference>
<dbReference type="Proteomes" id="UP000198778">
    <property type="component" value="Unassembled WGS sequence"/>
</dbReference>
<gene>
    <name evidence="1" type="ORF">SAMN04488053_101126</name>
</gene>
<proteinExistence type="predicted"/>
<dbReference type="STRING" id="745820.SAMN04488053_101126"/>
<dbReference type="AlphaFoldDB" id="A0A1G9ZJ02"/>
<protein>
    <submittedName>
        <fullName evidence="1">Uncharacterized protein</fullName>
    </submittedName>
</protein>
<keyword evidence="2" id="KW-1185">Reference proteome</keyword>
<dbReference type="RefSeq" id="WP_090839562.1">
    <property type="nucleotide sequence ID" value="NZ_FNIL01000001.1"/>
</dbReference>
<accession>A0A1G9ZJ02</accession>
<dbReference type="OrthoDB" id="2971428at2"/>
<evidence type="ECO:0000313" key="2">
    <source>
        <dbReference type="Proteomes" id="UP000198778"/>
    </source>
</evidence>